<evidence type="ECO:0000313" key="3">
    <source>
        <dbReference type="Proteomes" id="UP000824120"/>
    </source>
</evidence>
<dbReference type="AlphaFoldDB" id="A0A9J5W9Q5"/>
<feature type="chain" id="PRO_5039949708" description="Secreted protein" evidence="1">
    <location>
        <begin position="18"/>
        <end position="91"/>
    </location>
</feature>
<name>A0A9J5W9Q5_SOLCO</name>
<evidence type="ECO:0000256" key="1">
    <source>
        <dbReference type="SAM" id="SignalP"/>
    </source>
</evidence>
<keyword evidence="1" id="KW-0732">Signal</keyword>
<protein>
    <recommendedName>
        <fullName evidence="4">Secreted protein</fullName>
    </recommendedName>
</protein>
<organism evidence="2 3">
    <name type="scientific">Solanum commersonii</name>
    <name type="common">Commerson's wild potato</name>
    <name type="synonym">Commerson's nightshade</name>
    <dbReference type="NCBI Taxonomy" id="4109"/>
    <lineage>
        <taxon>Eukaryota</taxon>
        <taxon>Viridiplantae</taxon>
        <taxon>Streptophyta</taxon>
        <taxon>Embryophyta</taxon>
        <taxon>Tracheophyta</taxon>
        <taxon>Spermatophyta</taxon>
        <taxon>Magnoliopsida</taxon>
        <taxon>eudicotyledons</taxon>
        <taxon>Gunneridae</taxon>
        <taxon>Pentapetalae</taxon>
        <taxon>asterids</taxon>
        <taxon>lamiids</taxon>
        <taxon>Solanales</taxon>
        <taxon>Solanaceae</taxon>
        <taxon>Solanoideae</taxon>
        <taxon>Solaneae</taxon>
        <taxon>Solanum</taxon>
    </lineage>
</organism>
<gene>
    <name evidence="2" type="ORF">H5410_061746</name>
</gene>
<dbReference type="EMBL" id="JACXVP010000012">
    <property type="protein sequence ID" value="KAG5571980.1"/>
    <property type="molecule type" value="Genomic_DNA"/>
</dbReference>
<keyword evidence="3" id="KW-1185">Reference proteome</keyword>
<sequence>MWATLALVSFVTSFTLSILNQLSHEITYLSTEMVTTSSLPFISARFCRAILSLAVESEVEEDGLDFIFFEVTSSRKFNRGKLIHLLSKKQN</sequence>
<comment type="caution">
    <text evidence="2">The sequence shown here is derived from an EMBL/GenBank/DDBJ whole genome shotgun (WGS) entry which is preliminary data.</text>
</comment>
<reference evidence="2 3" key="1">
    <citation type="submission" date="2020-09" db="EMBL/GenBank/DDBJ databases">
        <title>De no assembly of potato wild relative species, Solanum commersonii.</title>
        <authorList>
            <person name="Cho K."/>
        </authorList>
    </citation>
    <scope>NUCLEOTIDE SEQUENCE [LARGE SCALE GENOMIC DNA]</scope>
    <source>
        <strain evidence="2">LZ3.2</strain>
        <tissue evidence="2">Leaf</tissue>
    </source>
</reference>
<evidence type="ECO:0000313" key="2">
    <source>
        <dbReference type="EMBL" id="KAG5571980.1"/>
    </source>
</evidence>
<accession>A0A9J5W9Q5</accession>
<evidence type="ECO:0008006" key="4">
    <source>
        <dbReference type="Google" id="ProtNLM"/>
    </source>
</evidence>
<feature type="signal peptide" evidence="1">
    <location>
        <begin position="1"/>
        <end position="17"/>
    </location>
</feature>
<dbReference type="Proteomes" id="UP000824120">
    <property type="component" value="Chromosome 12"/>
</dbReference>
<proteinExistence type="predicted"/>